<organism evidence="6 7">
    <name type="scientific">Candidatus Desulfatifera sulfidica</name>
    <dbReference type="NCBI Taxonomy" id="2841691"/>
    <lineage>
        <taxon>Bacteria</taxon>
        <taxon>Pseudomonadati</taxon>
        <taxon>Thermodesulfobacteriota</taxon>
        <taxon>Desulfobulbia</taxon>
        <taxon>Desulfobulbales</taxon>
        <taxon>Desulfobulbaceae</taxon>
        <taxon>Candidatus Desulfatifera</taxon>
    </lineage>
</organism>
<evidence type="ECO:0000256" key="2">
    <source>
        <dbReference type="ARBA" id="ARBA00022840"/>
    </source>
</evidence>
<dbReference type="InterPro" id="IPR001610">
    <property type="entry name" value="PAC"/>
</dbReference>
<evidence type="ECO:0000256" key="1">
    <source>
        <dbReference type="ARBA" id="ARBA00022741"/>
    </source>
</evidence>
<dbReference type="InterPro" id="IPR027417">
    <property type="entry name" value="P-loop_NTPase"/>
</dbReference>
<evidence type="ECO:0000313" key="7">
    <source>
        <dbReference type="Proteomes" id="UP000599024"/>
    </source>
</evidence>
<dbReference type="Gene3D" id="1.10.8.60">
    <property type="match status" value="1"/>
</dbReference>
<evidence type="ECO:0000259" key="4">
    <source>
        <dbReference type="PROSITE" id="PS50112"/>
    </source>
</evidence>
<feature type="domain" description="PAS" evidence="4">
    <location>
        <begin position="224"/>
        <end position="270"/>
    </location>
</feature>
<dbReference type="SMART" id="SM00382">
    <property type="entry name" value="AAA"/>
    <property type="match status" value="1"/>
</dbReference>
<dbReference type="SMART" id="SM00086">
    <property type="entry name" value="PAC"/>
    <property type="match status" value="2"/>
</dbReference>
<accession>A0A8J6NCH2</accession>
<dbReference type="PROSITE" id="PS50045">
    <property type="entry name" value="SIGMA54_INTERACT_4"/>
    <property type="match status" value="1"/>
</dbReference>
<protein>
    <submittedName>
        <fullName evidence="6">Sigma 54-interacting transcriptional regulator</fullName>
    </submittedName>
</protein>
<evidence type="ECO:0000259" key="5">
    <source>
        <dbReference type="PROSITE" id="PS50113"/>
    </source>
</evidence>
<gene>
    <name evidence="6" type="ORF">H8E79_09635</name>
</gene>
<dbReference type="AlphaFoldDB" id="A0A8J6NCH2"/>
<dbReference type="InterPro" id="IPR000014">
    <property type="entry name" value="PAS"/>
</dbReference>
<dbReference type="InterPro" id="IPR003593">
    <property type="entry name" value="AAA+_ATPase"/>
</dbReference>
<dbReference type="InterPro" id="IPR025662">
    <property type="entry name" value="Sigma_54_int_dom_ATP-bd_1"/>
</dbReference>
<keyword evidence="2" id="KW-0067">ATP-binding</keyword>
<dbReference type="PROSITE" id="PS50113">
    <property type="entry name" value="PAC"/>
    <property type="match status" value="1"/>
</dbReference>
<feature type="domain" description="Sigma-54 factor interaction" evidence="3">
    <location>
        <begin position="471"/>
        <end position="698"/>
    </location>
</feature>
<feature type="non-terminal residue" evidence="6">
    <location>
        <position position="698"/>
    </location>
</feature>
<dbReference type="InterPro" id="IPR000700">
    <property type="entry name" value="PAS-assoc_C"/>
</dbReference>
<evidence type="ECO:0000259" key="3">
    <source>
        <dbReference type="PROSITE" id="PS50045"/>
    </source>
</evidence>
<evidence type="ECO:0000313" key="6">
    <source>
        <dbReference type="EMBL" id="MBC8209411.1"/>
    </source>
</evidence>
<dbReference type="InterPro" id="IPR025943">
    <property type="entry name" value="Sigma_54_int_dom_ATP-bd_2"/>
</dbReference>
<feature type="domain" description="PAC" evidence="5">
    <location>
        <begin position="412"/>
        <end position="464"/>
    </location>
</feature>
<dbReference type="InterPro" id="IPR002078">
    <property type="entry name" value="Sigma_54_int"/>
</dbReference>
<dbReference type="InterPro" id="IPR058031">
    <property type="entry name" value="AAA_lid_NorR"/>
</dbReference>
<dbReference type="SMART" id="SM00091">
    <property type="entry name" value="PAS"/>
    <property type="match status" value="3"/>
</dbReference>
<dbReference type="GO" id="GO:0006355">
    <property type="term" value="P:regulation of DNA-templated transcription"/>
    <property type="evidence" value="ECO:0007669"/>
    <property type="project" value="InterPro"/>
</dbReference>
<feature type="domain" description="PAS" evidence="4">
    <location>
        <begin position="339"/>
        <end position="384"/>
    </location>
</feature>
<dbReference type="Pfam" id="PF13426">
    <property type="entry name" value="PAS_9"/>
    <property type="match status" value="1"/>
</dbReference>
<dbReference type="Pfam" id="PF00989">
    <property type="entry name" value="PAS"/>
    <property type="match status" value="3"/>
</dbReference>
<proteinExistence type="predicted"/>
<dbReference type="PANTHER" id="PTHR32071">
    <property type="entry name" value="TRANSCRIPTIONAL REGULATORY PROTEIN"/>
    <property type="match status" value="1"/>
</dbReference>
<dbReference type="InterPro" id="IPR013767">
    <property type="entry name" value="PAS_fold"/>
</dbReference>
<dbReference type="PROSITE" id="PS00676">
    <property type="entry name" value="SIGMA54_INTERACT_2"/>
    <property type="match status" value="1"/>
</dbReference>
<feature type="domain" description="PAS" evidence="4">
    <location>
        <begin position="121"/>
        <end position="169"/>
    </location>
</feature>
<sequence>MNSELFSENAFVTVDRDWVITSFNECALGVLGCEEVDILGRHCTEVFCGDHRFVGVCEILEAVVGKQSISEITASFPDFYFTERSLRQARIVLLPGADDAFVGAYVGFTDVVNAHHVSSFILDSIATGVLTLDGDRKITSFNKMAEQITGWREREVLGQMYEQVLHPRSCGEACAALQSEDKTHDVFITTKDHHILPVTMAGSPLRDVHGNVIGGVETFADITSRIEHHMILSSVADGVFAVDRDWKITSLNAAAERMTGWKRAEVIGKSCKDVFRSSVCGDNCVLAQAIQAGKNIVDQDIFVTGKKGDALPVCISASPLIDMHGDVVGGVETFRDNSERLKTDLIVESVADGVFTVDRNWQITSFNRAAELITGWTRDEAVGQYCSDVFKSSICGKNCAIAESLYSGAPVANRSIEVEGRDGKKIPISISAAPLVDHEGNVVGGVETFRDLTVEASLRKQLTRNYTFDQIISKSASMQRMFQIMPEIARSNSNVLVLGDSGTGKELVARALFNASTRNKDPFVVVNCGALPDTLLESELFGYKAGAFTDARKDKQGRFAAAEGGTIFLDEIGDIPQSLQVKLLRVLQNKVYEPLGSNVSVKADVRIIAATNRNLAESVAEGTFREDLYYRLNVVKINLPPLRERMEDIPLLIDHFVEQFRAEKTKDIVGVSPGVLSVLMHYDYPGNIRERENIIEYD</sequence>
<dbReference type="FunFam" id="3.40.50.300:FF:000006">
    <property type="entry name" value="DNA-binding transcriptional regulator NtrC"/>
    <property type="match status" value="1"/>
</dbReference>
<comment type="caution">
    <text evidence="6">The sequence shown here is derived from an EMBL/GenBank/DDBJ whole genome shotgun (WGS) entry which is preliminary data.</text>
</comment>
<dbReference type="Pfam" id="PF00158">
    <property type="entry name" value="Sigma54_activat"/>
    <property type="match status" value="1"/>
</dbReference>
<dbReference type="PROSITE" id="PS00675">
    <property type="entry name" value="SIGMA54_INTERACT_1"/>
    <property type="match status" value="1"/>
</dbReference>
<dbReference type="GO" id="GO:0005524">
    <property type="term" value="F:ATP binding"/>
    <property type="evidence" value="ECO:0007669"/>
    <property type="project" value="UniProtKB-KW"/>
</dbReference>
<dbReference type="Gene3D" id="3.30.450.20">
    <property type="entry name" value="PAS domain"/>
    <property type="match status" value="4"/>
</dbReference>
<dbReference type="CDD" id="cd00009">
    <property type="entry name" value="AAA"/>
    <property type="match status" value="1"/>
</dbReference>
<dbReference type="SUPFAM" id="SSF55785">
    <property type="entry name" value="PYP-like sensor domain (PAS domain)"/>
    <property type="match status" value="4"/>
</dbReference>
<reference evidence="6 7" key="1">
    <citation type="submission" date="2020-08" db="EMBL/GenBank/DDBJ databases">
        <title>Bridging the membrane lipid divide: bacteria of the FCB group superphylum have the potential to synthesize archaeal ether lipids.</title>
        <authorList>
            <person name="Villanueva L."/>
            <person name="Von Meijenfeldt F.A.B."/>
            <person name="Westbye A.B."/>
            <person name="Yadav S."/>
            <person name="Hopmans E.C."/>
            <person name="Dutilh B.E."/>
            <person name="Sinninghe Damste J.S."/>
        </authorList>
    </citation>
    <scope>NUCLEOTIDE SEQUENCE [LARGE SCALE GENOMIC DNA]</scope>
    <source>
        <strain evidence="6">NIOZ-UU81</strain>
    </source>
</reference>
<keyword evidence="1" id="KW-0547">Nucleotide-binding</keyword>
<dbReference type="SUPFAM" id="SSF52540">
    <property type="entry name" value="P-loop containing nucleoside triphosphate hydrolases"/>
    <property type="match status" value="1"/>
</dbReference>
<name>A0A8J6NCH2_9BACT</name>
<dbReference type="CDD" id="cd00130">
    <property type="entry name" value="PAS"/>
    <property type="match status" value="3"/>
</dbReference>
<dbReference type="PROSITE" id="PS50112">
    <property type="entry name" value="PAS"/>
    <property type="match status" value="3"/>
</dbReference>
<dbReference type="EMBL" id="JACNLK010000100">
    <property type="protein sequence ID" value="MBC8209411.1"/>
    <property type="molecule type" value="Genomic_DNA"/>
</dbReference>
<dbReference type="NCBIfam" id="TIGR00229">
    <property type="entry name" value="sensory_box"/>
    <property type="match status" value="3"/>
</dbReference>
<dbReference type="Pfam" id="PF25601">
    <property type="entry name" value="AAA_lid_14"/>
    <property type="match status" value="1"/>
</dbReference>
<dbReference type="Proteomes" id="UP000599024">
    <property type="component" value="Unassembled WGS sequence"/>
</dbReference>
<dbReference type="InterPro" id="IPR035965">
    <property type="entry name" value="PAS-like_dom_sf"/>
</dbReference>
<dbReference type="Gene3D" id="3.40.50.300">
    <property type="entry name" value="P-loop containing nucleotide triphosphate hydrolases"/>
    <property type="match status" value="1"/>
</dbReference>